<keyword evidence="4" id="KW-1185">Reference proteome</keyword>
<dbReference type="KEGG" id="rhd:R2APBS1_2033"/>
<evidence type="ECO:0000313" key="3">
    <source>
        <dbReference type="EMBL" id="AGG89156.1"/>
    </source>
</evidence>
<name>M4NN74_9GAMM</name>
<dbReference type="HOGENOM" id="CLU_468402_0_0_6"/>
<feature type="coiled-coil region" evidence="1">
    <location>
        <begin position="355"/>
        <end position="481"/>
    </location>
</feature>
<dbReference type="Proteomes" id="UP000011859">
    <property type="component" value="Chromosome"/>
</dbReference>
<organism evidence="3 4">
    <name type="scientific">Rhodanobacter denitrificans</name>
    <dbReference type="NCBI Taxonomy" id="666685"/>
    <lineage>
        <taxon>Bacteria</taxon>
        <taxon>Pseudomonadati</taxon>
        <taxon>Pseudomonadota</taxon>
        <taxon>Gammaproteobacteria</taxon>
        <taxon>Lysobacterales</taxon>
        <taxon>Rhodanobacteraceae</taxon>
        <taxon>Rhodanobacter</taxon>
    </lineage>
</organism>
<gene>
    <name evidence="3" type="ORF">R2APBS1_2033</name>
</gene>
<dbReference type="STRING" id="666685.R2APBS1_2033"/>
<dbReference type="InterPro" id="IPR021104">
    <property type="entry name" value="KfrA_DNA-bd_N"/>
</dbReference>
<sequence precursor="true">MPPSPRSRRNGADRDAQARAAWLALIDQLTNGQPGARRTWTGDELLVALCAFGDTGQSVVALTGRLNASASAAPRAREQVDVERFGMVHFTPETTPAGRSVVAFPTVSGQVWLTPAALTYLPCPASPADGVFVLTVADPVTAPPGQKLPAPAYLQEADGAGQRPRWVAGGLVLAKHGSAVETGILAAPDEVWFDFPALVRWVGRTLGTPPPRTTAEGLDDPALFDTLVEALARHRATAGAARQGAKATQGDVDAIARAAIAIGLQPTVAMLTRVLGRGSASTLHPLLKSFYSRAVSEGLLPGAEAVPVHDVPPAFLTLLDQLRAAVRAEAEAALAPQRAALAEREAAAAAREAALAADQSALVKEREELATVEKERTRYVSHLEAQLAEAIRERQEARDIAAGHEALIHRLEAEAAAARMQQADVAARTAAELDQLREERAALAASERAQLQTIARLESERDSLQAARQDLADRLAQAGRDAAAEREAAERRLATAQAAAEARWQASHQQTVDALDSARLQCDTVTRKMGALQSAFDEKREALAVALAERQAAQEERERLAALLGRLTDAPTPSIASGTDEQ</sequence>
<reference evidence="3 4" key="1">
    <citation type="submission" date="2012-04" db="EMBL/GenBank/DDBJ databases">
        <title>Complete genome of Rhodanobacter sp. 2APBS1.</title>
        <authorList>
            <consortium name="US DOE Joint Genome Institute"/>
            <person name="Huntemann M."/>
            <person name="Wei C.-L."/>
            <person name="Han J."/>
            <person name="Detter J.C."/>
            <person name="Han C."/>
            <person name="Tapia R."/>
            <person name="Munk A.C.C."/>
            <person name="Chen A."/>
            <person name="Krypides N."/>
            <person name="Mavromatis K."/>
            <person name="Markowitz V."/>
            <person name="Szeto E."/>
            <person name="Ivanova N."/>
            <person name="Mikhailova N."/>
            <person name="Ovchinnikova G."/>
            <person name="Pagani I."/>
            <person name="Pati A."/>
            <person name="Goodwin L."/>
            <person name="Peters L."/>
            <person name="Pitluck S."/>
            <person name="Woyke T."/>
            <person name="Prakash O."/>
            <person name="Elkins J."/>
            <person name="Brown S."/>
            <person name="Palumbo A."/>
            <person name="Hemme C."/>
            <person name="Zhou J."/>
            <person name="Watson D."/>
            <person name="Jardine P."/>
            <person name="Kostka J."/>
            <person name="Green S."/>
        </authorList>
    </citation>
    <scope>NUCLEOTIDE SEQUENCE [LARGE SCALE GENOMIC DNA]</scope>
    <source>
        <strain evidence="3 4">2APBS1</strain>
    </source>
</reference>
<dbReference type="Pfam" id="PF11740">
    <property type="entry name" value="KfrA_N"/>
    <property type="match status" value="1"/>
</dbReference>
<evidence type="ECO:0000256" key="1">
    <source>
        <dbReference type="SAM" id="Coils"/>
    </source>
</evidence>
<dbReference type="EMBL" id="CP003470">
    <property type="protein sequence ID" value="AGG89156.1"/>
    <property type="molecule type" value="Genomic_DNA"/>
</dbReference>
<evidence type="ECO:0000259" key="2">
    <source>
        <dbReference type="Pfam" id="PF11740"/>
    </source>
</evidence>
<feature type="domain" description="KfrA N-terminal DNA-binding" evidence="2">
    <location>
        <begin position="249"/>
        <end position="364"/>
    </location>
</feature>
<dbReference type="GO" id="GO:0003677">
    <property type="term" value="F:DNA binding"/>
    <property type="evidence" value="ECO:0007669"/>
    <property type="project" value="UniProtKB-KW"/>
</dbReference>
<evidence type="ECO:0000313" key="4">
    <source>
        <dbReference type="Proteomes" id="UP000011859"/>
    </source>
</evidence>
<proteinExistence type="predicted"/>
<keyword evidence="1" id="KW-0175">Coiled coil</keyword>
<dbReference type="AlphaFoldDB" id="M4NN74"/>
<feature type="coiled-coil region" evidence="1">
    <location>
        <begin position="536"/>
        <end position="570"/>
    </location>
</feature>
<protein>
    <submittedName>
        <fullName evidence="3">Plasmid replication region DNA-binding N-term</fullName>
    </submittedName>
</protein>
<accession>M4NN74</accession>
<keyword evidence="3" id="KW-0238">DNA-binding</keyword>